<feature type="region of interest" description="Disordered" evidence="1">
    <location>
        <begin position="345"/>
        <end position="382"/>
    </location>
</feature>
<reference evidence="2" key="1">
    <citation type="submission" date="2019-08" db="EMBL/GenBank/DDBJ databases">
        <authorList>
            <person name="Kucharzyk K."/>
            <person name="Murdoch R.W."/>
            <person name="Higgins S."/>
            <person name="Loffler F."/>
        </authorList>
    </citation>
    <scope>NUCLEOTIDE SEQUENCE</scope>
</reference>
<accession>A0A644YE78</accession>
<dbReference type="EMBL" id="VSSQ01004777">
    <property type="protein sequence ID" value="MPM26599.1"/>
    <property type="molecule type" value="Genomic_DNA"/>
</dbReference>
<evidence type="ECO:0000256" key="1">
    <source>
        <dbReference type="SAM" id="MobiDB-lite"/>
    </source>
</evidence>
<proteinExistence type="predicted"/>
<organism evidence="2">
    <name type="scientific">bioreactor metagenome</name>
    <dbReference type="NCBI Taxonomy" id="1076179"/>
    <lineage>
        <taxon>unclassified sequences</taxon>
        <taxon>metagenomes</taxon>
        <taxon>ecological metagenomes</taxon>
    </lineage>
</organism>
<gene>
    <name evidence="2" type="ORF">SDC9_73103</name>
</gene>
<sequence>MVIKVGRCRKGICHRCGRARRECYRPVLHGDGRAGGQADNKAAGRAVPLVFYRGRHRHGFARLIDRFVGGQACDRKVGHFKGDCARIGDFCVGYGSPPGVGLVDVLAVGCSAVEDTNRSAIAIGGSLGVVFESCNTVVSDAKGAPRLLLSVLQSAVPFGRFVLYPSQPQLGGRPVIVGGLPRRVGITQASTIIGRGIVGHIPQLCMVDRVVLIPVMRPIQGRRRNRTRKIWGAGLRQRGRKILPGYRIVVAGRISGRETVLPGSGFIVRVFDVRTVCVGNGGRGANSASQRTVLPGQRARILAIIITPRCGKAAGGAGTEKLHGYAYRFGCRKLRRVCDGRAKWQDADDGQQAKQRRKATLHDPHGLFPPSCAGKGQAIYKR</sequence>
<protein>
    <submittedName>
        <fullName evidence="2">Uncharacterized protein</fullName>
    </submittedName>
</protein>
<comment type="caution">
    <text evidence="2">The sequence shown here is derived from an EMBL/GenBank/DDBJ whole genome shotgun (WGS) entry which is preliminary data.</text>
</comment>
<evidence type="ECO:0000313" key="2">
    <source>
        <dbReference type="EMBL" id="MPM26599.1"/>
    </source>
</evidence>
<name>A0A644YE78_9ZZZZ</name>
<dbReference type="AlphaFoldDB" id="A0A644YE78"/>